<sequence>EFQFIRVRAGGLLEATSHTWVWPGSPSDAPSHAVASNTPAFTVLPANQAFQTLAQNLPGPGGGFCGQVWCFQDARRCRGPVLRMVGGDFCGQVWCFQDARRCRGPGLQMVGGGFCAQVWCFQDARRCRGPGLRMVGRNGARCGRPVGVGEASSGSRAIFAFIAADFAPLPGFQPEVQERR</sequence>
<evidence type="ECO:0000313" key="1">
    <source>
        <dbReference type="EMBL" id="KAJ1132383.1"/>
    </source>
</evidence>
<dbReference type="AlphaFoldDB" id="A0AAV7PVZ1"/>
<gene>
    <name evidence="1" type="ORF">NDU88_010697</name>
</gene>
<reference evidence="1" key="1">
    <citation type="journal article" date="2022" name="bioRxiv">
        <title>Sequencing and chromosome-scale assembly of the giantPleurodeles waltlgenome.</title>
        <authorList>
            <person name="Brown T."/>
            <person name="Elewa A."/>
            <person name="Iarovenko S."/>
            <person name="Subramanian E."/>
            <person name="Araus A.J."/>
            <person name="Petzold A."/>
            <person name="Susuki M."/>
            <person name="Suzuki K.-i.T."/>
            <person name="Hayashi T."/>
            <person name="Toyoda A."/>
            <person name="Oliveira C."/>
            <person name="Osipova E."/>
            <person name="Leigh N.D."/>
            <person name="Simon A."/>
            <person name="Yun M.H."/>
        </authorList>
    </citation>
    <scope>NUCLEOTIDE SEQUENCE</scope>
    <source>
        <strain evidence="1">20211129_DDA</strain>
        <tissue evidence="1">Liver</tissue>
    </source>
</reference>
<dbReference type="EMBL" id="JANPWB010000011">
    <property type="protein sequence ID" value="KAJ1132383.1"/>
    <property type="molecule type" value="Genomic_DNA"/>
</dbReference>
<feature type="non-terminal residue" evidence="1">
    <location>
        <position position="180"/>
    </location>
</feature>
<protein>
    <recommendedName>
        <fullName evidence="3">Thyroglobulin</fullName>
    </recommendedName>
</protein>
<evidence type="ECO:0008006" key="3">
    <source>
        <dbReference type="Google" id="ProtNLM"/>
    </source>
</evidence>
<dbReference type="Proteomes" id="UP001066276">
    <property type="component" value="Chromosome 7"/>
</dbReference>
<feature type="non-terminal residue" evidence="1">
    <location>
        <position position="1"/>
    </location>
</feature>
<accession>A0AAV7PVZ1</accession>
<name>A0AAV7PVZ1_PLEWA</name>
<organism evidence="1 2">
    <name type="scientific">Pleurodeles waltl</name>
    <name type="common">Iberian ribbed newt</name>
    <dbReference type="NCBI Taxonomy" id="8319"/>
    <lineage>
        <taxon>Eukaryota</taxon>
        <taxon>Metazoa</taxon>
        <taxon>Chordata</taxon>
        <taxon>Craniata</taxon>
        <taxon>Vertebrata</taxon>
        <taxon>Euteleostomi</taxon>
        <taxon>Amphibia</taxon>
        <taxon>Batrachia</taxon>
        <taxon>Caudata</taxon>
        <taxon>Salamandroidea</taxon>
        <taxon>Salamandridae</taxon>
        <taxon>Pleurodelinae</taxon>
        <taxon>Pleurodeles</taxon>
    </lineage>
</organism>
<evidence type="ECO:0000313" key="2">
    <source>
        <dbReference type="Proteomes" id="UP001066276"/>
    </source>
</evidence>
<proteinExistence type="predicted"/>
<keyword evidence="2" id="KW-1185">Reference proteome</keyword>
<comment type="caution">
    <text evidence="1">The sequence shown here is derived from an EMBL/GenBank/DDBJ whole genome shotgun (WGS) entry which is preliminary data.</text>
</comment>